<dbReference type="PANTHER" id="PTHR10075">
    <property type="entry name" value="BASIGIN RELATED"/>
    <property type="match status" value="1"/>
</dbReference>
<reference evidence="3" key="1">
    <citation type="submission" date="2019-08" db="EMBL/GenBank/DDBJ databases">
        <title>The genome of the North American firefly Photinus pyralis.</title>
        <authorList>
            <consortium name="Photinus pyralis genome working group"/>
            <person name="Fallon T.R."/>
            <person name="Sander Lower S.E."/>
            <person name="Weng J.-K."/>
        </authorList>
    </citation>
    <scope>NUCLEOTIDE SEQUENCE</scope>
    <source>
        <strain evidence="3">TRF0915ILg1</strain>
        <tissue evidence="3">Whole body</tissue>
    </source>
</reference>
<keyword evidence="4" id="KW-1185">Reference proteome</keyword>
<evidence type="ECO:0000256" key="1">
    <source>
        <dbReference type="ARBA" id="ARBA00023319"/>
    </source>
</evidence>
<dbReference type="SMART" id="SM00409">
    <property type="entry name" value="IG"/>
    <property type="match status" value="1"/>
</dbReference>
<dbReference type="OrthoDB" id="9355041at2759"/>
<dbReference type="AlphaFoldDB" id="A0A8K0C3L4"/>
<dbReference type="SUPFAM" id="SSF48726">
    <property type="entry name" value="Immunoglobulin"/>
    <property type="match status" value="1"/>
</dbReference>
<gene>
    <name evidence="3" type="ORF">ILUMI_26641</name>
</gene>
<dbReference type="Pfam" id="PF07679">
    <property type="entry name" value="I-set"/>
    <property type="match status" value="1"/>
</dbReference>
<dbReference type="EMBL" id="VTPC01091146">
    <property type="protein sequence ID" value="KAF2879530.1"/>
    <property type="molecule type" value="Genomic_DNA"/>
</dbReference>
<dbReference type="PROSITE" id="PS50835">
    <property type="entry name" value="IG_LIKE"/>
    <property type="match status" value="1"/>
</dbReference>
<accession>A0A8K0C3L4</accession>
<dbReference type="PANTHER" id="PTHR10075:SF14">
    <property type="entry name" value="CELL ADHESION MOLECULE DSCAM2-RELATED"/>
    <property type="match status" value="1"/>
</dbReference>
<dbReference type="InterPro" id="IPR013098">
    <property type="entry name" value="Ig_I-set"/>
</dbReference>
<proteinExistence type="predicted"/>
<dbReference type="Proteomes" id="UP000801492">
    <property type="component" value="Unassembled WGS sequence"/>
</dbReference>
<organism evidence="3 4">
    <name type="scientific">Ignelater luminosus</name>
    <name type="common">Cucubano</name>
    <name type="synonym">Pyrophorus luminosus</name>
    <dbReference type="NCBI Taxonomy" id="2038154"/>
    <lineage>
        <taxon>Eukaryota</taxon>
        <taxon>Metazoa</taxon>
        <taxon>Ecdysozoa</taxon>
        <taxon>Arthropoda</taxon>
        <taxon>Hexapoda</taxon>
        <taxon>Insecta</taxon>
        <taxon>Pterygota</taxon>
        <taxon>Neoptera</taxon>
        <taxon>Endopterygota</taxon>
        <taxon>Coleoptera</taxon>
        <taxon>Polyphaga</taxon>
        <taxon>Elateriformia</taxon>
        <taxon>Elateroidea</taxon>
        <taxon>Elateridae</taxon>
        <taxon>Agrypninae</taxon>
        <taxon>Pyrophorini</taxon>
        <taxon>Ignelater</taxon>
    </lineage>
</organism>
<feature type="non-terminal residue" evidence="3">
    <location>
        <position position="132"/>
    </location>
</feature>
<evidence type="ECO:0000259" key="2">
    <source>
        <dbReference type="PROSITE" id="PS50835"/>
    </source>
</evidence>
<feature type="domain" description="Ig-like" evidence="2">
    <location>
        <begin position="90"/>
        <end position="132"/>
    </location>
</feature>
<dbReference type="CDD" id="cd00096">
    <property type="entry name" value="Ig"/>
    <property type="match status" value="1"/>
</dbReference>
<feature type="non-terminal residue" evidence="3">
    <location>
        <position position="1"/>
    </location>
</feature>
<protein>
    <recommendedName>
        <fullName evidence="2">Ig-like domain-containing protein</fullName>
    </recommendedName>
</protein>
<dbReference type="Gene3D" id="2.60.40.10">
    <property type="entry name" value="Immunoglobulins"/>
    <property type="match status" value="2"/>
</dbReference>
<name>A0A8K0C3L4_IGNLU</name>
<dbReference type="InterPro" id="IPR007110">
    <property type="entry name" value="Ig-like_dom"/>
</dbReference>
<dbReference type="InterPro" id="IPR036179">
    <property type="entry name" value="Ig-like_dom_sf"/>
</dbReference>
<keyword evidence="1" id="KW-0393">Immunoglobulin domain</keyword>
<evidence type="ECO:0000313" key="3">
    <source>
        <dbReference type="EMBL" id="KAF2879530.1"/>
    </source>
</evidence>
<dbReference type="InterPro" id="IPR003599">
    <property type="entry name" value="Ig_sub"/>
</dbReference>
<comment type="caution">
    <text evidence="3">The sequence shown here is derived from an EMBL/GenBank/DDBJ whole genome shotgun (WGS) entry which is preliminary data.</text>
</comment>
<evidence type="ECO:0000313" key="4">
    <source>
        <dbReference type="Proteomes" id="UP000801492"/>
    </source>
</evidence>
<dbReference type="InterPro" id="IPR013783">
    <property type="entry name" value="Ig-like_fold"/>
</dbReference>
<sequence>FTSGAIQLSHHKATKELGDNFMVTCWDEAGRSVSWNGPKGPLGTKSHPGVEVSSYGTSLVFMPITKDDSGIYSCRAGQESAQFSLTVEVPLTFMDTPPEQIGREYTDVTLRCEVKGGDKPVLTWTSEGRELP</sequence>